<dbReference type="CDD" id="cd18186">
    <property type="entry name" value="BTB_POZ_ZBTB_KLHL-like"/>
    <property type="match status" value="1"/>
</dbReference>
<dbReference type="PANTHER" id="PTHR46306">
    <property type="entry name" value="BTB/POZ DOMAIN-CONTAINING PROTEIN 9"/>
    <property type="match status" value="1"/>
</dbReference>
<dbReference type="SUPFAM" id="SSF54695">
    <property type="entry name" value="POZ domain"/>
    <property type="match status" value="1"/>
</dbReference>
<protein>
    <recommendedName>
        <fullName evidence="5">BTB domain-containing protein</fullName>
    </recommendedName>
</protein>
<dbReference type="PANTHER" id="PTHR46306:SF1">
    <property type="entry name" value="BTB_POZ DOMAIN-CONTAINING PROTEIN 9"/>
    <property type="match status" value="1"/>
</dbReference>
<evidence type="ECO:0008006" key="5">
    <source>
        <dbReference type="Google" id="ProtNLM"/>
    </source>
</evidence>
<dbReference type="PROSITE" id="PS50097">
    <property type="entry name" value="BTB"/>
    <property type="match status" value="1"/>
</dbReference>
<dbReference type="InterPro" id="IPR006571">
    <property type="entry name" value="TLDc_dom"/>
</dbReference>
<dbReference type="InterPro" id="IPR052407">
    <property type="entry name" value="BTB_POZ_domain_cont_9"/>
</dbReference>
<dbReference type="Gene3D" id="3.30.710.10">
    <property type="entry name" value="Potassium Channel Kv1.1, Chain A"/>
    <property type="match status" value="1"/>
</dbReference>
<dbReference type="InterPro" id="IPR011333">
    <property type="entry name" value="SKP1/BTB/POZ_sf"/>
</dbReference>
<dbReference type="Proteomes" id="UP000266861">
    <property type="component" value="Unassembled WGS sequence"/>
</dbReference>
<dbReference type="OrthoDB" id="1022638at2759"/>
<keyword evidence="4" id="KW-1185">Reference proteome</keyword>
<reference evidence="3 4" key="1">
    <citation type="submission" date="2018-08" db="EMBL/GenBank/DDBJ databases">
        <title>Genome and evolution of the arbuscular mycorrhizal fungus Diversispora epigaea (formerly Glomus versiforme) and its bacterial endosymbionts.</title>
        <authorList>
            <person name="Sun X."/>
            <person name="Fei Z."/>
            <person name="Harrison M."/>
        </authorList>
    </citation>
    <scope>NUCLEOTIDE SEQUENCE [LARGE SCALE GENOMIC DNA]</scope>
    <source>
        <strain evidence="3 4">IT104</strain>
    </source>
</reference>
<dbReference type="Pfam" id="PF00651">
    <property type="entry name" value="BTB"/>
    <property type="match status" value="1"/>
</dbReference>
<dbReference type="Pfam" id="PF07707">
    <property type="entry name" value="BACK"/>
    <property type="match status" value="1"/>
</dbReference>
<gene>
    <name evidence="3" type="ORF">Glove_174g39</name>
</gene>
<dbReference type="Pfam" id="PF07534">
    <property type="entry name" value="TLD"/>
    <property type="match status" value="1"/>
</dbReference>
<feature type="domain" description="BTB" evidence="1">
    <location>
        <begin position="27"/>
        <end position="96"/>
    </location>
</feature>
<evidence type="ECO:0000313" key="3">
    <source>
        <dbReference type="EMBL" id="RHZ77642.1"/>
    </source>
</evidence>
<comment type="caution">
    <text evidence="3">The sequence shown here is derived from an EMBL/GenBank/DDBJ whole genome shotgun (WGS) entry which is preliminary data.</text>
</comment>
<evidence type="ECO:0000259" key="1">
    <source>
        <dbReference type="PROSITE" id="PS50097"/>
    </source>
</evidence>
<sequence>MTFKFFDFDKLSQNFINFIELNEKDDYNVIIKVKDEKLFKAHSNILKCRSPYFRKELENITLNENNIKTIDKRNIPVQIFDIILTYIYGGIIKLENAETVFIFDLMMVACEFELEELTKELEIILIETKNSWLKLHFYKVYHSIFIKNNLKTLENFCNDIIANRPSLIFDTEHFNSLQESALVSLLKHDNFNLKEVKIWEYTIKWGIAQNPALPTNLEEWTNENFTTLKTTLQNCLPHIRYFNISNTDIWNKIKPYKKILDKQLWNDLKQYLAAPGQPVKSKVLLPRTILVKEPVHVKEPFSTIITYEHAAEISFWIDRKSIISSFFLINKSHGFELILRGSRNGFEPQTFWNTCHDHSDTVIIIKVKGTNEILGCYNPLAWDKTNLHNKWIETKDSFIFSLKNGDAQNSILSRVKNQQNAMFYAGLYPNNQRQYGLCFGNDMCMRSLCDNFTLDNECFCNHKDYEKPIRATTDKFAIEDYEIFKIIKKKKSS</sequence>
<dbReference type="InterPro" id="IPR000210">
    <property type="entry name" value="BTB/POZ_dom"/>
</dbReference>
<feature type="domain" description="TLDc" evidence="2">
    <location>
        <begin position="303"/>
        <end position="487"/>
    </location>
</feature>
<dbReference type="AlphaFoldDB" id="A0A397IS59"/>
<accession>A0A397IS59</accession>
<dbReference type="SMART" id="SM00225">
    <property type="entry name" value="BTB"/>
    <property type="match status" value="1"/>
</dbReference>
<name>A0A397IS59_9GLOM</name>
<dbReference type="GO" id="GO:0005737">
    <property type="term" value="C:cytoplasm"/>
    <property type="evidence" value="ECO:0007669"/>
    <property type="project" value="TreeGrafter"/>
</dbReference>
<dbReference type="EMBL" id="PQFF01000164">
    <property type="protein sequence ID" value="RHZ77642.1"/>
    <property type="molecule type" value="Genomic_DNA"/>
</dbReference>
<dbReference type="InterPro" id="IPR011705">
    <property type="entry name" value="BACK"/>
</dbReference>
<dbReference type="PROSITE" id="PS51886">
    <property type="entry name" value="TLDC"/>
    <property type="match status" value="1"/>
</dbReference>
<organism evidence="3 4">
    <name type="scientific">Diversispora epigaea</name>
    <dbReference type="NCBI Taxonomy" id="1348612"/>
    <lineage>
        <taxon>Eukaryota</taxon>
        <taxon>Fungi</taxon>
        <taxon>Fungi incertae sedis</taxon>
        <taxon>Mucoromycota</taxon>
        <taxon>Glomeromycotina</taxon>
        <taxon>Glomeromycetes</taxon>
        <taxon>Diversisporales</taxon>
        <taxon>Diversisporaceae</taxon>
        <taxon>Diversispora</taxon>
    </lineage>
</organism>
<evidence type="ECO:0000259" key="2">
    <source>
        <dbReference type="PROSITE" id="PS51886"/>
    </source>
</evidence>
<evidence type="ECO:0000313" key="4">
    <source>
        <dbReference type="Proteomes" id="UP000266861"/>
    </source>
</evidence>
<proteinExistence type="predicted"/>